<keyword evidence="2 5" id="KW-0963">Cytoplasm</keyword>
<accession>A0AAD5XSR2</accession>
<dbReference type="GO" id="GO:0005816">
    <property type="term" value="C:spindle pole body"/>
    <property type="evidence" value="ECO:0007669"/>
    <property type="project" value="UniProtKB-ARBA"/>
</dbReference>
<feature type="domain" description="Gamma tubulin complex component C-terminal" evidence="8">
    <location>
        <begin position="684"/>
        <end position="1000"/>
    </location>
</feature>
<protein>
    <recommendedName>
        <fullName evidence="5">Spindle pole body component</fullName>
    </recommendedName>
</protein>
<comment type="similarity">
    <text evidence="1 5">Belongs to the TUBGCP family.</text>
</comment>
<gene>
    <name evidence="10" type="ORF">HDU87_001411</name>
</gene>
<dbReference type="GO" id="GO:0051321">
    <property type="term" value="P:meiotic cell cycle"/>
    <property type="evidence" value="ECO:0007669"/>
    <property type="project" value="TreeGrafter"/>
</dbReference>
<dbReference type="CDD" id="cd22572">
    <property type="entry name" value="GCP5_NTD"/>
    <property type="match status" value="1"/>
</dbReference>
<dbReference type="InterPro" id="IPR059169">
    <property type="entry name" value="GCP5_N_ext"/>
</dbReference>
<feature type="compositionally biased region" description="Acidic residues" evidence="7">
    <location>
        <begin position="157"/>
        <end position="176"/>
    </location>
</feature>
<keyword evidence="11" id="KW-1185">Reference proteome</keyword>
<dbReference type="InterPro" id="IPR040457">
    <property type="entry name" value="GCP_C"/>
</dbReference>
<evidence type="ECO:0000256" key="1">
    <source>
        <dbReference type="ARBA" id="ARBA00010337"/>
    </source>
</evidence>
<evidence type="ECO:0000256" key="7">
    <source>
        <dbReference type="SAM" id="MobiDB-lite"/>
    </source>
</evidence>
<proteinExistence type="inferred from homology"/>
<dbReference type="Proteomes" id="UP001212152">
    <property type="component" value="Unassembled WGS sequence"/>
</dbReference>
<dbReference type="GO" id="GO:0051011">
    <property type="term" value="F:microtubule minus-end binding"/>
    <property type="evidence" value="ECO:0007669"/>
    <property type="project" value="TreeGrafter"/>
</dbReference>
<evidence type="ECO:0000256" key="5">
    <source>
        <dbReference type="RuleBase" id="RU363050"/>
    </source>
</evidence>
<name>A0AAD5XSR2_9FUNG</name>
<dbReference type="GO" id="GO:0000930">
    <property type="term" value="C:gamma-tubulin complex"/>
    <property type="evidence" value="ECO:0007669"/>
    <property type="project" value="UniProtKB-ARBA"/>
</dbReference>
<comment type="subcellular location">
    <subcellularLocation>
        <location evidence="5">Cytoplasm</location>
        <location evidence="5">Cytoskeleton</location>
        <location evidence="5">Microtubule organizing center</location>
    </subcellularLocation>
</comment>
<dbReference type="Gene3D" id="1.20.120.1900">
    <property type="entry name" value="Gamma-tubulin complex, C-terminal domain"/>
    <property type="match status" value="1"/>
</dbReference>
<feature type="coiled-coil region" evidence="6">
    <location>
        <begin position="950"/>
        <end position="988"/>
    </location>
</feature>
<dbReference type="GO" id="GO:0000278">
    <property type="term" value="P:mitotic cell cycle"/>
    <property type="evidence" value="ECO:0007669"/>
    <property type="project" value="TreeGrafter"/>
</dbReference>
<dbReference type="GO" id="GO:0005874">
    <property type="term" value="C:microtubule"/>
    <property type="evidence" value="ECO:0007669"/>
    <property type="project" value="UniProtKB-KW"/>
</dbReference>
<dbReference type="GO" id="GO:0031122">
    <property type="term" value="P:cytoplasmic microtubule organization"/>
    <property type="evidence" value="ECO:0007669"/>
    <property type="project" value="TreeGrafter"/>
</dbReference>
<dbReference type="GO" id="GO:0051225">
    <property type="term" value="P:spindle assembly"/>
    <property type="evidence" value="ECO:0007669"/>
    <property type="project" value="TreeGrafter"/>
</dbReference>
<dbReference type="PANTHER" id="PTHR19302">
    <property type="entry name" value="GAMMA TUBULIN COMPLEX PROTEIN"/>
    <property type="match status" value="1"/>
</dbReference>
<evidence type="ECO:0000259" key="9">
    <source>
        <dbReference type="Pfam" id="PF17681"/>
    </source>
</evidence>
<keyword evidence="6" id="KW-0175">Coiled coil</keyword>
<dbReference type="InterPro" id="IPR007259">
    <property type="entry name" value="GCP"/>
</dbReference>
<dbReference type="EMBL" id="JADGJQ010000013">
    <property type="protein sequence ID" value="KAJ3181280.1"/>
    <property type="molecule type" value="Genomic_DNA"/>
</dbReference>
<feature type="domain" description="Gamma tubulin complex component protein N-terminal" evidence="9">
    <location>
        <begin position="273"/>
        <end position="552"/>
    </location>
</feature>
<evidence type="ECO:0000259" key="8">
    <source>
        <dbReference type="Pfam" id="PF04130"/>
    </source>
</evidence>
<feature type="region of interest" description="Disordered" evidence="7">
    <location>
        <begin position="154"/>
        <end position="203"/>
    </location>
</feature>
<dbReference type="AlphaFoldDB" id="A0AAD5XSR2"/>
<dbReference type="GO" id="GO:0007020">
    <property type="term" value="P:microtubule nucleation"/>
    <property type="evidence" value="ECO:0007669"/>
    <property type="project" value="InterPro"/>
</dbReference>
<evidence type="ECO:0000256" key="4">
    <source>
        <dbReference type="ARBA" id="ARBA00023212"/>
    </source>
</evidence>
<dbReference type="InterPro" id="IPR042241">
    <property type="entry name" value="GCP_C_sf"/>
</dbReference>
<sequence>MTWNNKTRARRSQPETARQAEIKGLVSNLLQHLTSADHAPPSAKDLDVAYRQVMNHNYQTTNEHDVQRRLYGLVEKFEMHGQTDVAGALSDRLDRLAKLSAISVVYDVLHILLETSVSPTHHHYEQNVETRHTHEPDLTWSEILAEDPLDGQHWVEDETEDPGLESDAESDDSEADEAPRYDGPAEVGSLHQGPRSLSKAAAGLREAAQETSAFLNAQYWNYERKDVLEEDISFRPDDPNTLVPALVAHRKFSPSFSYLTLAGDAYIREANLVRECLYVLAASRRGSSSPAFDVSEDGLVTVKKVQFTLTHVTQPTMWAMLSWFAEGATAVHRVRRFVDTVSAEQARRTLTEQALANGLLGPIADLDIEIAKLEEWHQPYLREMNKSGEQDLGTLTALRVSIAPLISTFSDLGMLIPESTPLRTSPAHTAASLLTRVHAAVATCDATCLRPERAAVLLDVALSAMEPHLRMVHTWISDGELEDPRDEFFVVSGTTNSSCEEWERGFVIRQSEARTGSAQVVPCVFHDVKDAILACGKSLKMIEHIDQAQAMRLRSGSRIPLHETLASAVRSELYASADTAAQVKPYIGESDSSAPNPPVAVAAGLSGGGDVTRLFPTACAAFLNTGAPTGTTLPAKRVAPAKPAVAVRPALTVLGDVLTRIVNARRDVVAERLTELLFTQCQMQQHFAALQAVFLMTNGGVMHPFCEELFAMARTGRLASRPHALNAAYADCVAANAAIPQPGWSRLDASRFTFSVPPLRKPTTSTTSLCDITATISIAYDVPPLLMSIITRANIATYQDVARVLLRLKFVEAELVREGCGGGTGGRRGSAPRGAAREARLRAALRIRLMHFVASLRGFFMGAVIHAECAVFAERLETAKGMGELIALHDAFVSAVRDRCLLSEKARVLWTRMAEVLEVAVRFAALCRARDDGEDLHDGRAASPDDSADHQRLIADAHAFEDALRKLQREAEDEVALVQKDLDDLARHGVQHLEALAAALAW</sequence>
<evidence type="ECO:0000256" key="2">
    <source>
        <dbReference type="ARBA" id="ARBA00022490"/>
    </source>
</evidence>
<dbReference type="GO" id="GO:0000922">
    <property type="term" value="C:spindle pole"/>
    <property type="evidence" value="ECO:0007669"/>
    <property type="project" value="InterPro"/>
</dbReference>
<dbReference type="PANTHER" id="PTHR19302:SF33">
    <property type="entry name" value="GAMMA-TUBULIN COMPLEX COMPONENT 5"/>
    <property type="match status" value="1"/>
</dbReference>
<evidence type="ECO:0000256" key="6">
    <source>
        <dbReference type="SAM" id="Coils"/>
    </source>
</evidence>
<organism evidence="10 11">
    <name type="scientific">Geranomyces variabilis</name>
    <dbReference type="NCBI Taxonomy" id="109894"/>
    <lineage>
        <taxon>Eukaryota</taxon>
        <taxon>Fungi</taxon>
        <taxon>Fungi incertae sedis</taxon>
        <taxon>Chytridiomycota</taxon>
        <taxon>Chytridiomycota incertae sedis</taxon>
        <taxon>Chytridiomycetes</taxon>
        <taxon>Spizellomycetales</taxon>
        <taxon>Powellomycetaceae</taxon>
        <taxon>Geranomyces</taxon>
    </lineage>
</organism>
<keyword evidence="3 5" id="KW-0493">Microtubule</keyword>
<dbReference type="GO" id="GO:0043015">
    <property type="term" value="F:gamma-tubulin binding"/>
    <property type="evidence" value="ECO:0007669"/>
    <property type="project" value="InterPro"/>
</dbReference>
<dbReference type="Pfam" id="PF17681">
    <property type="entry name" value="GCP_N_terminal"/>
    <property type="match status" value="1"/>
</dbReference>
<keyword evidence="4 5" id="KW-0206">Cytoskeleton</keyword>
<evidence type="ECO:0000256" key="3">
    <source>
        <dbReference type="ARBA" id="ARBA00022701"/>
    </source>
</evidence>
<comment type="caution">
    <text evidence="10">The sequence shown here is derived from an EMBL/GenBank/DDBJ whole genome shotgun (WGS) entry which is preliminary data.</text>
</comment>
<evidence type="ECO:0000313" key="11">
    <source>
        <dbReference type="Proteomes" id="UP001212152"/>
    </source>
</evidence>
<reference evidence="10" key="1">
    <citation type="submission" date="2020-05" db="EMBL/GenBank/DDBJ databases">
        <title>Phylogenomic resolution of chytrid fungi.</title>
        <authorList>
            <person name="Stajich J.E."/>
            <person name="Amses K."/>
            <person name="Simmons R."/>
            <person name="Seto K."/>
            <person name="Myers J."/>
            <person name="Bonds A."/>
            <person name="Quandt C.A."/>
            <person name="Barry K."/>
            <person name="Liu P."/>
            <person name="Grigoriev I."/>
            <person name="Longcore J.E."/>
            <person name="James T.Y."/>
        </authorList>
    </citation>
    <scope>NUCLEOTIDE SEQUENCE</scope>
    <source>
        <strain evidence="10">JEL0379</strain>
    </source>
</reference>
<evidence type="ECO:0000313" key="10">
    <source>
        <dbReference type="EMBL" id="KAJ3181280.1"/>
    </source>
</evidence>
<dbReference type="InterPro" id="IPR041470">
    <property type="entry name" value="GCP_N"/>
</dbReference>
<dbReference type="Pfam" id="PF04130">
    <property type="entry name" value="GCP_C_terminal"/>
    <property type="match status" value="1"/>
</dbReference>